<dbReference type="PANTHER" id="PTHR35810">
    <property type="entry name" value="CYTOPLASMIC PROTEIN-RELATED"/>
    <property type="match status" value="1"/>
</dbReference>
<dbReference type="AlphaFoldDB" id="A0A6S6SG13"/>
<dbReference type="PIRSF" id="PIRSF015268">
    <property type="entry name" value="Virulence_RhuM"/>
    <property type="match status" value="1"/>
</dbReference>
<name>A0A6S6SG13_9BACT</name>
<organism evidence="1">
    <name type="scientific">uncultured Sulfurovum sp</name>
    <dbReference type="NCBI Taxonomy" id="269237"/>
    <lineage>
        <taxon>Bacteria</taxon>
        <taxon>Pseudomonadati</taxon>
        <taxon>Campylobacterota</taxon>
        <taxon>Epsilonproteobacteria</taxon>
        <taxon>Campylobacterales</taxon>
        <taxon>Sulfurovaceae</taxon>
        <taxon>Sulfurovum</taxon>
        <taxon>environmental samples</taxon>
    </lineage>
</organism>
<proteinExistence type="predicted"/>
<dbReference type="Pfam" id="PF13310">
    <property type="entry name" value="Virulence_RhuM"/>
    <property type="match status" value="1"/>
</dbReference>
<sequence>MKRHKIIFYKTAINTSHLDFVYQDDSFWLSQKQIADLFGVDRSVVTKHIKNILLDEELADSTCAKIAQVQKEGNREVKREIEFYNLDMIISVGYRVSSKEATQFRIWATKTLSEFVQKGFVLDDERLKNGQHFGKDYFKELLQRIREIRNSERRIYQQITDIFAECCIDYDKDSSIAKNFYAHIQNKFHFAIAGQTAAEIVFYTVDSQKPNMGLHTWKNSPDGKVIKSDVATAKNYLDEKSIKALERISSAYFDYIEGLLEREVVLDMLGLQKSVDKFLDFNEYKVLDNLGAISHKEAKQKAEGEYDKFKQIQNQNYESDFDKSVNELIEKSRR</sequence>
<dbReference type="PANTHER" id="PTHR35810:SF1">
    <property type="entry name" value="CYTOPLASMIC PROTEIN"/>
    <property type="match status" value="1"/>
</dbReference>
<accession>A0A6S6SG13</accession>
<dbReference type="GO" id="GO:0003677">
    <property type="term" value="F:DNA binding"/>
    <property type="evidence" value="ECO:0007669"/>
    <property type="project" value="UniProtKB-KW"/>
</dbReference>
<keyword evidence="1" id="KW-0238">DNA-binding</keyword>
<gene>
    <name evidence="1" type="ORF">HELGO_WM14459</name>
</gene>
<reference evidence="1" key="1">
    <citation type="submission" date="2020-01" db="EMBL/GenBank/DDBJ databases">
        <authorList>
            <person name="Meier V. D."/>
            <person name="Meier V D."/>
        </authorList>
    </citation>
    <scope>NUCLEOTIDE SEQUENCE</scope>
    <source>
        <strain evidence="1">HLG_WM_MAG_03</strain>
    </source>
</reference>
<protein>
    <submittedName>
        <fullName evidence="1">DNA-binding protein in cluster with Type I restriction-modification system</fullName>
    </submittedName>
</protein>
<dbReference type="EMBL" id="CACVAR010000149">
    <property type="protein sequence ID" value="CAA6806375.1"/>
    <property type="molecule type" value="Genomic_DNA"/>
</dbReference>
<evidence type="ECO:0000313" key="1">
    <source>
        <dbReference type="EMBL" id="CAA6806375.1"/>
    </source>
</evidence>
<dbReference type="InterPro" id="IPR011204">
    <property type="entry name" value="Virulence_RhuM-like"/>
</dbReference>